<accession>A0A2G4SG18</accession>
<comment type="similarity">
    <text evidence="1">Belongs to the BTG family.</text>
</comment>
<feature type="region of interest" description="Disordered" evidence="2">
    <location>
        <begin position="145"/>
        <end position="184"/>
    </location>
</feature>
<feature type="domain" description="Anti-proliferative protein" evidence="3">
    <location>
        <begin position="1"/>
        <end position="107"/>
    </location>
</feature>
<evidence type="ECO:0000256" key="2">
    <source>
        <dbReference type="SAM" id="MobiDB-lite"/>
    </source>
</evidence>
<dbReference type="InterPro" id="IPR036054">
    <property type="entry name" value="BTG-like_sf"/>
</dbReference>
<dbReference type="Gene3D" id="3.90.640.90">
    <property type="entry name" value="Anti-proliferative protein, N-terminal domain"/>
    <property type="match status" value="1"/>
</dbReference>
<dbReference type="Proteomes" id="UP000242254">
    <property type="component" value="Unassembled WGS sequence"/>
</dbReference>
<evidence type="ECO:0000313" key="4">
    <source>
        <dbReference type="EMBL" id="PHZ07718.1"/>
    </source>
</evidence>
<dbReference type="EMBL" id="KZ303872">
    <property type="protein sequence ID" value="PHZ07718.1"/>
    <property type="molecule type" value="Genomic_DNA"/>
</dbReference>
<reference evidence="4 5" key="1">
    <citation type="journal article" date="2016" name="Proc. Natl. Acad. Sci. U.S.A.">
        <title>Lipid metabolic changes in an early divergent fungus govern the establishment of a mutualistic symbiosis with endobacteria.</title>
        <authorList>
            <person name="Lastovetsky O.A."/>
            <person name="Gaspar M.L."/>
            <person name="Mondo S.J."/>
            <person name="LaButti K.M."/>
            <person name="Sandor L."/>
            <person name="Grigoriev I.V."/>
            <person name="Henry S.A."/>
            <person name="Pawlowska T.E."/>
        </authorList>
    </citation>
    <scope>NUCLEOTIDE SEQUENCE [LARGE SCALE GENOMIC DNA]</scope>
    <source>
        <strain evidence="4 5">ATCC 52813</strain>
    </source>
</reference>
<evidence type="ECO:0000256" key="1">
    <source>
        <dbReference type="ARBA" id="ARBA00007989"/>
    </source>
</evidence>
<dbReference type="STRING" id="1340429.A0A2G4SG18"/>
<dbReference type="GeneID" id="35446917"/>
<gene>
    <name evidence="4" type="ORF">RHIMIDRAFT_95896</name>
</gene>
<sequence length="184" mass="20732">MHIEIAQAVEFLGRLLQSKVDQDTINAFKEKLTELLKIRFQDHWDPQQPYKGNGYRAISNFNGQLDPILTLASAAVPIQPSCIHAHLPRDFVLWIDPFSVSYRVGDHGNIMTLFEDRSRGRITLKMNPVSPSHSPMLPYVQPRISTPIRISPPNSPDNNVLKINPPSSSKKDNEEKSKGLVLAN</sequence>
<feature type="compositionally biased region" description="Basic and acidic residues" evidence="2">
    <location>
        <begin position="169"/>
        <end position="178"/>
    </location>
</feature>
<dbReference type="PANTHER" id="PTHR22978">
    <property type="entry name" value="B-CELL TRANSLOCATION GENE"/>
    <property type="match status" value="1"/>
</dbReference>
<dbReference type="InterPro" id="IPR033332">
    <property type="entry name" value="BTG"/>
</dbReference>
<dbReference type="SUPFAM" id="SSF160696">
    <property type="entry name" value="BTG domain-like"/>
    <property type="match status" value="1"/>
</dbReference>
<dbReference type="RefSeq" id="XP_023461426.1">
    <property type="nucleotide sequence ID" value="XM_023615929.1"/>
</dbReference>
<proteinExistence type="inferred from homology"/>
<dbReference type="Pfam" id="PF07742">
    <property type="entry name" value="BTG"/>
    <property type="match status" value="1"/>
</dbReference>
<dbReference type="PRINTS" id="PR00310">
    <property type="entry name" value="ANTIPRLFBTG1"/>
</dbReference>
<organism evidence="4 5">
    <name type="scientific">Rhizopus microsporus ATCC 52813</name>
    <dbReference type="NCBI Taxonomy" id="1340429"/>
    <lineage>
        <taxon>Eukaryota</taxon>
        <taxon>Fungi</taxon>
        <taxon>Fungi incertae sedis</taxon>
        <taxon>Mucoromycota</taxon>
        <taxon>Mucoromycotina</taxon>
        <taxon>Mucoromycetes</taxon>
        <taxon>Mucorales</taxon>
        <taxon>Mucorineae</taxon>
        <taxon>Rhizopodaceae</taxon>
        <taxon>Rhizopus</taxon>
    </lineage>
</organism>
<dbReference type="AlphaFoldDB" id="A0A2G4SG18"/>
<name>A0A2G4SG18_RHIZD</name>
<evidence type="ECO:0000313" key="5">
    <source>
        <dbReference type="Proteomes" id="UP000242254"/>
    </source>
</evidence>
<dbReference type="GO" id="GO:0005737">
    <property type="term" value="C:cytoplasm"/>
    <property type="evidence" value="ECO:0007669"/>
    <property type="project" value="TreeGrafter"/>
</dbReference>
<protein>
    <submittedName>
        <fullName evidence="4">BTG-domain-containing protein</fullName>
    </submittedName>
</protein>
<evidence type="ECO:0000259" key="3">
    <source>
        <dbReference type="SMART" id="SM00099"/>
    </source>
</evidence>
<dbReference type="PANTHER" id="PTHR22978:SF22">
    <property type="entry name" value="BTG FAMILY PROTEIN"/>
    <property type="match status" value="1"/>
</dbReference>
<dbReference type="InterPro" id="IPR002087">
    <property type="entry name" value="Anti_prolifrtn"/>
</dbReference>
<dbReference type="SMART" id="SM00099">
    <property type="entry name" value="btg1"/>
    <property type="match status" value="1"/>
</dbReference>
<keyword evidence="5" id="KW-1185">Reference proteome</keyword>
<dbReference type="GO" id="GO:0005634">
    <property type="term" value="C:nucleus"/>
    <property type="evidence" value="ECO:0007669"/>
    <property type="project" value="TreeGrafter"/>
</dbReference>